<sequence length="830" mass="93061">MPFRARCSPVSLIRRRYAFRGLQRIRPSDLGGSVARAKRNQSYRYNSTSSLFSQFTSFFNRARTPLTPTPQQAASDFLTSISAKDTDSLGSSYNTIITSPNPGETLSQNDLLAAMEFLASSSSLRDLELLRTIFEDLPNRFGYPVNEGHQALLIRGLCNNGLAEDAFVLAQRLDPSSVDWRIILRSASTNSPSVVDRIIPFLQAHSKLDQTDISLILQSLRRSVYSSHSSPGSLSGPSSVRIKLDGLLETVREQSIILEPSTEAELMRLYLSLGELDKANDIVQSWDKANIWSPGLYNAIIELYIARSDRHQVEYTITKMREKGLTAPQKALSFLSTQQLRQSIDSRSSVGFNEIVGSIEFTEKICDVSAGADVWADLIRMYLKEVKSPSSLDVALEVYSEILSRGIEPSAELSRNLIIPLCNSKDQSKLNHAIRIYDHYMSTPAALSKSRERSRFSSIYQYLLAGCSRASPPLIGKAINIITDMRTHKMEINPANLVSLLILLMRSSEDHHSAFNVYSHFYALSPNSLDESSYQAILSTYLQLSWPKSPYPSPELFVTILKDMSKAGYQPSSAILSSLLKTYGFQATKLRRTSRSGSVSTSRSKSKATSSPIDSELEEDGVSLSVDEQLDNLGQSIRDIHTLIKLDPLIDVDIPLLSSLMDAYSRVGAYSECFEVWDELVQRRSRESPEKIRQLYAASINVILDACGWSYSLQRGKKIWAWAKRWDLIWEKKHYDSYVEFLCRNSQFADASNVVLGEMAGGSGTGEEGVGRAMGIKADGDTVRIVLKFGRREADKGNDVRDMIKFVDRLKVEREELYDQLRRDGESEEW</sequence>
<dbReference type="STRING" id="1296121.A0A1A6A3T7"/>
<dbReference type="PANTHER" id="PTHR47936:SF1">
    <property type="entry name" value="PENTATRICOPEPTIDE REPEAT-CONTAINING PROTEIN GUN1, CHLOROPLASTIC"/>
    <property type="match status" value="1"/>
</dbReference>
<evidence type="ECO:0000256" key="3">
    <source>
        <dbReference type="ARBA" id="ARBA00044493"/>
    </source>
</evidence>
<dbReference type="InterPro" id="IPR002885">
    <property type="entry name" value="PPR_rpt"/>
</dbReference>
<keyword evidence="2" id="KW-0677">Repeat</keyword>
<dbReference type="PANTHER" id="PTHR47936">
    <property type="entry name" value="PPR_LONG DOMAIN-CONTAINING PROTEIN"/>
    <property type="match status" value="1"/>
</dbReference>
<evidence type="ECO:0000256" key="5">
    <source>
        <dbReference type="SAM" id="MobiDB-lite"/>
    </source>
</evidence>
<comment type="similarity">
    <text evidence="1">Belongs to the CCM1 family.</text>
</comment>
<dbReference type="Pfam" id="PF01535">
    <property type="entry name" value="PPR"/>
    <property type="match status" value="1"/>
</dbReference>
<reference evidence="7" key="3">
    <citation type="submission" date="2024-02" db="EMBL/GenBank/DDBJ databases">
        <title>Comparative genomics of Cryptococcus and Kwoniella reveals pathogenesis evolution and contrasting modes of karyotype evolution via chromosome fusion or intercentromeric recombination.</title>
        <authorList>
            <person name="Coelho M.A."/>
            <person name="David-Palma M."/>
            <person name="Shea T."/>
            <person name="Bowers K."/>
            <person name="McGinley-Smith S."/>
            <person name="Mohammad A.W."/>
            <person name="Gnirke A."/>
            <person name="Yurkov A.M."/>
            <person name="Nowrousian M."/>
            <person name="Sun S."/>
            <person name="Cuomo C.A."/>
            <person name="Heitman J."/>
        </authorList>
    </citation>
    <scope>NUCLEOTIDE SEQUENCE</scope>
    <source>
        <strain evidence="7">CBS 10117</strain>
    </source>
</reference>
<comment type="subunit">
    <text evidence="4">Binds to mitochondrial small subunit 15S rRNA.</text>
</comment>
<dbReference type="Proteomes" id="UP000078595">
    <property type="component" value="Chromosome 6"/>
</dbReference>
<protein>
    <recommendedName>
        <fullName evidence="9">Pentatricopeptide repeat domain-containing protein</fullName>
    </recommendedName>
</protein>
<dbReference type="InterPro" id="IPR011990">
    <property type="entry name" value="TPR-like_helical_dom_sf"/>
</dbReference>
<dbReference type="KEGG" id="kdj:28969281"/>
<reference evidence="7" key="2">
    <citation type="submission" date="2013-07" db="EMBL/GenBank/DDBJ databases">
        <authorList>
            <consortium name="The Broad Institute Genome Sequencing Platform"/>
            <person name="Cuomo C."/>
            <person name="Litvintseva A."/>
            <person name="Chen Y."/>
            <person name="Heitman J."/>
            <person name="Sun S."/>
            <person name="Springer D."/>
            <person name="Dromer F."/>
            <person name="Young S.K."/>
            <person name="Zeng Q."/>
            <person name="Gargeya S."/>
            <person name="Fitzgerald M."/>
            <person name="Abouelleil A."/>
            <person name="Alvarado L."/>
            <person name="Berlin A.M."/>
            <person name="Chapman S.B."/>
            <person name="Dewar J."/>
            <person name="Goldberg J."/>
            <person name="Griggs A."/>
            <person name="Gujja S."/>
            <person name="Hansen M."/>
            <person name="Howarth C."/>
            <person name="Imamovic A."/>
            <person name="Larimer J."/>
            <person name="McCowan C."/>
            <person name="Murphy C."/>
            <person name="Pearson M."/>
            <person name="Priest M."/>
            <person name="Roberts A."/>
            <person name="Saif S."/>
            <person name="Shea T."/>
            <person name="Sykes S."/>
            <person name="Wortman J."/>
            <person name="Nusbaum C."/>
            <person name="Birren B."/>
        </authorList>
    </citation>
    <scope>NUCLEOTIDE SEQUENCE</scope>
    <source>
        <strain evidence="7">CBS 10117</strain>
    </source>
</reference>
<reference evidence="6" key="1">
    <citation type="submission" date="2013-07" db="EMBL/GenBank/DDBJ databases">
        <title>The Genome Sequence of Cryptococcus dejecticola CBS10117.</title>
        <authorList>
            <consortium name="The Broad Institute Genome Sequencing Platform"/>
            <person name="Cuomo C."/>
            <person name="Litvintseva A."/>
            <person name="Chen Y."/>
            <person name="Heitman J."/>
            <person name="Sun S."/>
            <person name="Springer D."/>
            <person name="Dromer F."/>
            <person name="Young S.K."/>
            <person name="Zeng Q."/>
            <person name="Gargeya S."/>
            <person name="Fitzgerald M."/>
            <person name="Abouelleil A."/>
            <person name="Alvarado L."/>
            <person name="Berlin A.M."/>
            <person name="Chapman S.B."/>
            <person name="Dewar J."/>
            <person name="Goldberg J."/>
            <person name="Griggs A."/>
            <person name="Gujja S."/>
            <person name="Hansen M."/>
            <person name="Howarth C."/>
            <person name="Imamovic A."/>
            <person name="Larimer J."/>
            <person name="McCowan C."/>
            <person name="Murphy C."/>
            <person name="Pearson M."/>
            <person name="Priest M."/>
            <person name="Roberts A."/>
            <person name="Saif S."/>
            <person name="Shea T."/>
            <person name="Sykes S."/>
            <person name="Wortman J."/>
            <person name="Nusbaum C."/>
            <person name="Birren B."/>
        </authorList>
    </citation>
    <scope>NUCLEOTIDE SEQUENCE [LARGE SCALE GENOMIC DNA]</scope>
    <source>
        <strain evidence="6">CBS 10117</strain>
    </source>
</reference>
<accession>A0A1A6A3T7</accession>
<dbReference type="AlphaFoldDB" id="A0A1A6A3T7"/>
<comment type="function">
    <text evidence="3">Regulates mitochondrial small subunit maturation by controlling 15S rRNA 5'-end processing. Localizes to the 5' precursor of the 15S rRNA in a position that is subsequently occupied by mS47 in the mature yeast mtSSU. Uses structure and sequence-specific RNA recognition, binding to a single-stranded region of the precursor and specifically recognizing bases -6 to -1. The exchange of Ccm1 for mS47 is coupled to the irreversible removal of precursor rRNA that is accompanied by conformational changes of the mitoribosomal proteins uS5m and mS26. These conformational changes signal completion of 5'-end rRNA processing through protection of the mature 5'-end of the 15S rRNA and stabilization of mS47. The removal of the 5' precursor together with the dissociation of Ccm1 may be catalyzed by the 5'-3' exoribonuclease Pet127. Involved in the specific removal of group I introns in mitochondrial encoded transcripts.</text>
</comment>
<evidence type="ECO:0000313" key="7">
    <source>
        <dbReference type="EMBL" id="WWC62377.1"/>
    </source>
</evidence>
<organism evidence="6">
    <name type="scientific">Kwoniella dejecticola CBS 10117</name>
    <dbReference type="NCBI Taxonomy" id="1296121"/>
    <lineage>
        <taxon>Eukaryota</taxon>
        <taxon>Fungi</taxon>
        <taxon>Dikarya</taxon>
        <taxon>Basidiomycota</taxon>
        <taxon>Agaricomycotina</taxon>
        <taxon>Tremellomycetes</taxon>
        <taxon>Tremellales</taxon>
        <taxon>Cryptococcaceae</taxon>
        <taxon>Kwoniella</taxon>
    </lineage>
</organism>
<evidence type="ECO:0000256" key="1">
    <source>
        <dbReference type="ARBA" id="ARBA00006192"/>
    </source>
</evidence>
<evidence type="ECO:0000256" key="2">
    <source>
        <dbReference type="ARBA" id="ARBA00022737"/>
    </source>
</evidence>
<dbReference type="VEuPathDB" id="FungiDB:I303_05582"/>
<dbReference type="RefSeq" id="XP_018262565.1">
    <property type="nucleotide sequence ID" value="XM_018408874.1"/>
</dbReference>
<evidence type="ECO:0000313" key="6">
    <source>
        <dbReference type="EMBL" id="OBR84723.1"/>
    </source>
</evidence>
<evidence type="ECO:0008006" key="9">
    <source>
        <dbReference type="Google" id="ProtNLM"/>
    </source>
</evidence>
<keyword evidence="8" id="KW-1185">Reference proteome</keyword>
<feature type="compositionally biased region" description="Low complexity" evidence="5">
    <location>
        <begin position="595"/>
        <end position="611"/>
    </location>
</feature>
<dbReference type="EMBL" id="KI894032">
    <property type="protein sequence ID" value="OBR84723.1"/>
    <property type="molecule type" value="Genomic_DNA"/>
</dbReference>
<dbReference type="OrthoDB" id="185373at2759"/>
<proteinExistence type="inferred from homology"/>
<feature type="region of interest" description="Disordered" evidence="5">
    <location>
        <begin position="594"/>
        <end position="619"/>
    </location>
</feature>
<evidence type="ECO:0000313" key="8">
    <source>
        <dbReference type="Proteomes" id="UP000078595"/>
    </source>
</evidence>
<dbReference type="EMBL" id="CP144535">
    <property type="protein sequence ID" value="WWC62377.1"/>
    <property type="molecule type" value="Genomic_DNA"/>
</dbReference>
<evidence type="ECO:0000256" key="4">
    <source>
        <dbReference type="ARBA" id="ARBA00044511"/>
    </source>
</evidence>
<dbReference type="Gene3D" id="1.25.40.10">
    <property type="entry name" value="Tetratricopeptide repeat domain"/>
    <property type="match status" value="1"/>
</dbReference>
<gene>
    <name evidence="6" type="ORF">I303_05582</name>
    <name evidence="7" type="ORF">I303_104973</name>
</gene>
<name>A0A1A6A3T7_9TREE</name>
<dbReference type="GeneID" id="28969281"/>